<reference evidence="2" key="1">
    <citation type="submission" date="2022-11" db="UniProtKB">
        <authorList>
            <consortium name="WormBaseParasite"/>
        </authorList>
    </citation>
    <scope>IDENTIFICATION</scope>
</reference>
<dbReference type="AlphaFoldDB" id="A0A914GZT3"/>
<dbReference type="WBParaSite" id="Gr19_v10_g12712.t1">
    <property type="protein sequence ID" value="Gr19_v10_g12712.t1"/>
    <property type="gene ID" value="Gr19_v10_g12712"/>
</dbReference>
<proteinExistence type="predicted"/>
<sequence length="79" mass="8971">MVWEIWKFCRAADESGAEIIKHWHYIDQSVLEFLKARHKGANLGLEHPATNTAVGIILAPNLAFEPMVAQRPRGGFRRC</sequence>
<accession>A0A914GZT3</accession>
<organism evidence="1 2">
    <name type="scientific">Globodera rostochiensis</name>
    <name type="common">Golden nematode worm</name>
    <name type="synonym">Heterodera rostochiensis</name>
    <dbReference type="NCBI Taxonomy" id="31243"/>
    <lineage>
        <taxon>Eukaryota</taxon>
        <taxon>Metazoa</taxon>
        <taxon>Ecdysozoa</taxon>
        <taxon>Nematoda</taxon>
        <taxon>Chromadorea</taxon>
        <taxon>Rhabditida</taxon>
        <taxon>Tylenchina</taxon>
        <taxon>Tylenchomorpha</taxon>
        <taxon>Tylenchoidea</taxon>
        <taxon>Heteroderidae</taxon>
        <taxon>Heteroderinae</taxon>
        <taxon>Globodera</taxon>
    </lineage>
</organism>
<name>A0A914GZT3_GLORO</name>
<keyword evidence="1" id="KW-1185">Reference proteome</keyword>
<protein>
    <submittedName>
        <fullName evidence="2">Uncharacterized protein</fullName>
    </submittedName>
</protein>
<evidence type="ECO:0000313" key="2">
    <source>
        <dbReference type="WBParaSite" id="Gr19_v10_g12712.t1"/>
    </source>
</evidence>
<dbReference type="Proteomes" id="UP000887572">
    <property type="component" value="Unplaced"/>
</dbReference>
<evidence type="ECO:0000313" key="1">
    <source>
        <dbReference type="Proteomes" id="UP000887572"/>
    </source>
</evidence>